<feature type="domain" description="ChlI/MoxR AAA lid" evidence="2">
    <location>
        <begin position="230"/>
        <end position="302"/>
    </location>
</feature>
<dbReference type="PANTHER" id="PTHR42759:SF5">
    <property type="entry name" value="METHANOL DEHYDROGENASE REGULATOR"/>
    <property type="match status" value="1"/>
</dbReference>
<evidence type="ECO:0000259" key="2">
    <source>
        <dbReference type="Pfam" id="PF17863"/>
    </source>
</evidence>
<dbReference type="RefSeq" id="WP_379909329.1">
    <property type="nucleotide sequence ID" value="NZ_JBHSWE010000001.1"/>
</dbReference>
<dbReference type="Gene3D" id="1.10.8.80">
    <property type="entry name" value="Magnesium chelatase subunit I, C-Terminal domain"/>
    <property type="match status" value="1"/>
</dbReference>
<comment type="caution">
    <text evidence="3">The sequence shown here is derived from an EMBL/GenBank/DDBJ whole genome shotgun (WGS) entry which is preliminary data.</text>
</comment>
<evidence type="ECO:0000313" key="3">
    <source>
        <dbReference type="EMBL" id="MFC6670825.1"/>
    </source>
</evidence>
<dbReference type="CDD" id="cd00009">
    <property type="entry name" value="AAA"/>
    <property type="match status" value="1"/>
</dbReference>
<feature type="domain" description="ATPase AAA-3" evidence="1">
    <location>
        <begin position="38"/>
        <end position="168"/>
    </location>
</feature>
<dbReference type="PIRSF" id="PIRSF002849">
    <property type="entry name" value="AAA_ATPase_chaperone_MoxR_prd"/>
    <property type="match status" value="1"/>
</dbReference>
<dbReference type="InterPro" id="IPR041628">
    <property type="entry name" value="ChlI/MoxR_AAA_lid"/>
</dbReference>
<dbReference type="Proteomes" id="UP001596422">
    <property type="component" value="Unassembled WGS sequence"/>
</dbReference>
<name>A0ABW2A047_9GAMM</name>
<evidence type="ECO:0000259" key="1">
    <source>
        <dbReference type="Pfam" id="PF07726"/>
    </source>
</evidence>
<sequence>MSEHQHLFKNLHANMARAIVGKSRVLTLSLVSLLCRGHLLLEDVPGLGKTMLARALARSIDLDFRRIQCTPDLMPSDITGVSIFNQQEHRFEFMPGPVFCNILLADEINRTSPRTQSSLLECMAEYQVTTEGLTRPLPEVFMVIATQNPIEFHGTYPLPEAQLDRFFMRLSIGYPDRDAEIRILQQQHSGHPIDSLEPCLGIARLRELQQAVERIHIDDRVLGYIADLVQASRQHPLLELGASPRGALALMKASRAAALIDRLDYVSPDQVRKVAVPVLAHRLILSQAARLEGRRPEDLVAELLRQVEPPVLEQAQAL</sequence>
<dbReference type="Gene3D" id="3.40.50.300">
    <property type="entry name" value="P-loop containing nucleotide triphosphate hydrolases"/>
    <property type="match status" value="1"/>
</dbReference>
<dbReference type="InterPro" id="IPR027417">
    <property type="entry name" value="P-loop_NTPase"/>
</dbReference>
<dbReference type="SUPFAM" id="SSF52540">
    <property type="entry name" value="P-loop containing nucleoside triphosphate hydrolases"/>
    <property type="match status" value="1"/>
</dbReference>
<dbReference type="EMBL" id="JBHSWE010000001">
    <property type="protein sequence ID" value="MFC6670825.1"/>
    <property type="molecule type" value="Genomic_DNA"/>
</dbReference>
<organism evidence="3 4">
    <name type="scientific">Marinobacterium aestuariivivens</name>
    <dbReference type="NCBI Taxonomy" id="1698799"/>
    <lineage>
        <taxon>Bacteria</taxon>
        <taxon>Pseudomonadati</taxon>
        <taxon>Pseudomonadota</taxon>
        <taxon>Gammaproteobacteria</taxon>
        <taxon>Oceanospirillales</taxon>
        <taxon>Oceanospirillaceae</taxon>
        <taxon>Marinobacterium</taxon>
    </lineage>
</organism>
<gene>
    <name evidence="3" type="ORF">ACFQDL_12660</name>
</gene>
<dbReference type="InterPro" id="IPR050764">
    <property type="entry name" value="CbbQ/NirQ/NorQ/GpvN"/>
</dbReference>
<reference evidence="4" key="1">
    <citation type="journal article" date="2019" name="Int. J. Syst. Evol. Microbiol.">
        <title>The Global Catalogue of Microorganisms (GCM) 10K type strain sequencing project: providing services to taxonomists for standard genome sequencing and annotation.</title>
        <authorList>
            <consortium name="The Broad Institute Genomics Platform"/>
            <consortium name="The Broad Institute Genome Sequencing Center for Infectious Disease"/>
            <person name="Wu L."/>
            <person name="Ma J."/>
        </authorList>
    </citation>
    <scope>NUCLEOTIDE SEQUENCE [LARGE SCALE GENOMIC DNA]</scope>
    <source>
        <strain evidence="4">NBRC 111756</strain>
    </source>
</reference>
<dbReference type="PANTHER" id="PTHR42759">
    <property type="entry name" value="MOXR FAMILY PROTEIN"/>
    <property type="match status" value="1"/>
</dbReference>
<dbReference type="Pfam" id="PF17863">
    <property type="entry name" value="AAA_lid_2"/>
    <property type="match status" value="1"/>
</dbReference>
<evidence type="ECO:0000313" key="4">
    <source>
        <dbReference type="Proteomes" id="UP001596422"/>
    </source>
</evidence>
<dbReference type="Pfam" id="PF07726">
    <property type="entry name" value="AAA_3"/>
    <property type="match status" value="1"/>
</dbReference>
<keyword evidence="4" id="KW-1185">Reference proteome</keyword>
<protein>
    <submittedName>
        <fullName evidence="3">AAA family ATPase</fullName>
    </submittedName>
</protein>
<dbReference type="InterPro" id="IPR011703">
    <property type="entry name" value="ATPase_AAA-3"/>
</dbReference>
<accession>A0ABW2A047</accession>
<proteinExistence type="predicted"/>